<dbReference type="AlphaFoldDB" id="C8W0T4"/>
<evidence type="ECO:0008006" key="3">
    <source>
        <dbReference type="Google" id="ProtNLM"/>
    </source>
</evidence>
<dbReference type="HOGENOM" id="CLU_882023_0_0_9"/>
<dbReference type="RefSeq" id="WP_015758034.1">
    <property type="nucleotide sequence ID" value="NC_013216.1"/>
</dbReference>
<proteinExistence type="predicted"/>
<dbReference type="Proteomes" id="UP000002217">
    <property type="component" value="Chromosome"/>
</dbReference>
<reference evidence="1 2" key="1">
    <citation type="journal article" date="2009" name="Stand. Genomic Sci.">
        <title>Complete genome sequence of Desulfotomaculum acetoxidans type strain (5575).</title>
        <authorList>
            <person name="Spring S."/>
            <person name="Lapidus A."/>
            <person name="Schroder M."/>
            <person name="Gleim D."/>
            <person name="Sims D."/>
            <person name="Meincke L."/>
            <person name="Glavina Del Rio T."/>
            <person name="Tice H."/>
            <person name="Copeland A."/>
            <person name="Cheng J.F."/>
            <person name="Lucas S."/>
            <person name="Chen F."/>
            <person name="Nolan M."/>
            <person name="Bruce D."/>
            <person name="Goodwin L."/>
            <person name="Pitluck S."/>
            <person name="Ivanova N."/>
            <person name="Mavromatis K."/>
            <person name="Mikhailova N."/>
            <person name="Pati A."/>
            <person name="Chen A."/>
            <person name="Palaniappan K."/>
            <person name="Land M."/>
            <person name="Hauser L."/>
            <person name="Chang Y.J."/>
            <person name="Jeffries C.D."/>
            <person name="Chain P."/>
            <person name="Saunders E."/>
            <person name="Brettin T."/>
            <person name="Detter J.C."/>
            <person name="Goker M."/>
            <person name="Bristow J."/>
            <person name="Eisen J.A."/>
            <person name="Markowitz V."/>
            <person name="Hugenholtz P."/>
            <person name="Kyrpides N.C."/>
            <person name="Klenk H.P."/>
            <person name="Han C."/>
        </authorList>
    </citation>
    <scope>NUCLEOTIDE SEQUENCE [LARGE SCALE GENOMIC DNA]</scope>
    <source>
        <strain evidence="2">ATCC 49208 / DSM 771 / VKM B-1644</strain>
    </source>
</reference>
<gene>
    <name evidence="1" type="ordered locus">Dtox_2537</name>
</gene>
<dbReference type="STRING" id="485916.Dtox_2537"/>
<protein>
    <recommendedName>
        <fullName evidence="3">DUF3231 family protein</fullName>
    </recommendedName>
</protein>
<dbReference type="Gene3D" id="1.20.1260.10">
    <property type="match status" value="2"/>
</dbReference>
<organism evidence="1 2">
    <name type="scientific">Desulfofarcimen acetoxidans (strain ATCC 49208 / DSM 771 / KCTC 5769 / VKM B-1644 / 5575)</name>
    <name type="common">Desulfotomaculum acetoxidans</name>
    <dbReference type="NCBI Taxonomy" id="485916"/>
    <lineage>
        <taxon>Bacteria</taxon>
        <taxon>Bacillati</taxon>
        <taxon>Bacillota</taxon>
        <taxon>Clostridia</taxon>
        <taxon>Eubacteriales</taxon>
        <taxon>Peptococcaceae</taxon>
        <taxon>Desulfofarcimen</taxon>
    </lineage>
</organism>
<dbReference type="OrthoDB" id="1807877at2"/>
<dbReference type="Pfam" id="PF11553">
    <property type="entry name" value="DUF3231"/>
    <property type="match status" value="1"/>
</dbReference>
<evidence type="ECO:0000313" key="1">
    <source>
        <dbReference type="EMBL" id="ACV63339.1"/>
    </source>
</evidence>
<accession>C8W0T4</accession>
<sequence>MLELFKKLIPFQHTEEEKPMHAGEVYHLWEGLTGGYKLIEEAEMYLMNTEDPELQLLLKALTTGIFLVEIRKIEDVLKNEGFTVPPRPVSKLKQGAPGTGQEVKLTDKEVVKIMVSQGQIYIMFNARAVMASSRESIRKIFKNLMGEHIIAYKAFIKLGKQRNVFDIPPAATVRQNALNMAEVGVIWDELTARHLSQVNLETYLASIQDNDLIKLIKWGLNGIVFPQMEKLENILKSEGFSIPPRPPIRTEQYSPGQINKIRASDDETLGVLTLAFQSAIIMHSRALMTILRDDIFSLFKSFLYKEFEGYEKLMSLAKSRFVLDNPPKVSSIRM</sequence>
<name>C8W0T4_DESAS</name>
<keyword evidence="2" id="KW-1185">Reference proteome</keyword>
<dbReference type="KEGG" id="dae:Dtox_2537"/>
<dbReference type="InterPro" id="IPR012347">
    <property type="entry name" value="Ferritin-like"/>
</dbReference>
<dbReference type="EMBL" id="CP001720">
    <property type="protein sequence ID" value="ACV63339.1"/>
    <property type="molecule type" value="Genomic_DNA"/>
</dbReference>
<evidence type="ECO:0000313" key="2">
    <source>
        <dbReference type="Proteomes" id="UP000002217"/>
    </source>
</evidence>
<dbReference type="InterPro" id="IPR021617">
    <property type="entry name" value="DUF3231"/>
</dbReference>